<evidence type="ECO:0000313" key="2">
    <source>
        <dbReference type="EMBL" id="CAI6091372.1"/>
    </source>
</evidence>
<dbReference type="Pfam" id="PF17111">
    <property type="entry name" value="PigL_N"/>
    <property type="match status" value="1"/>
</dbReference>
<feature type="domain" description="Azaphilone pigments biosynthesis cluster protein L N-terminal" evidence="1">
    <location>
        <begin position="4"/>
        <end position="57"/>
    </location>
</feature>
<accession>A0AA35M6C2</accession>
<dbReference type="Proteomes" id="UP001160390">
    <property type="component" value="Unassembled WGS sequence"/>
</dbReference>
<gene>
    <name evidence="2" type="ORF">CCHLO57077_00018936</name>
</gene>
<sequence length="62" mass="7207">MEILRTSKVTLKVLNEYKTEVNATTKYLEGHLEEILTRLEWLRQSSKEQSLAESTNTNPLDI</sequence>
<dbReference type="EMBL" id="CABFNP030001113">
    <property type="protein sequence ID" value="CAI6091372.1"/>
    <property type="molecule type" value="Genomic_DNA"/>
</dbReference>
<organism evidence="2 3">
    <name type="scientific">Clonostachys chloroleuca</name>
    <dbReference type="NCBI Taxonomy" id="1926264"/>
    <lineage>
        <taxon>Eukaryota</taxon>
        <taxon>Fungi</taxon>
        <taxon>Dikarya</taxon>
        <taxon>Ascomycota</taxon>
        <taxon>Pezizomycotina</taxon>
        <taxon>Sordariomycetes</taxon>
        <taxon>Hypocreomycetidae</taxon>
        <taxon>Hypocreales</taxon>
        <taxon>Bionectriaceae</taxon>
        <taxon>Clonostachys</taxon>
    </lineage>
</organism>
<comment type="caution">
    <text evidence="2">The sequence shown here is derived from an EMBL/GenBank/DDBJ whole genome shotgun (WGS) entry which is preliminary data.</text>
</comment>
<protein>
    <recommendedName>
        <fullName evidence="1">Azaphilone pigments biosynthesis cluster protein L N-terminal domain-containing protein</fullName>
    </recommendedName>
</protein>
<dbReference type="InterPro" id="IPR031348">
    <property type="entry name" value="PigL_N"/>
</dbReference>
<dbReference type="AlphaFoldDB" id="A0AA35M6C2"/>
<evidence type="ECO:0000259" key="1">
    <source>
        <dbReference type="Pfam" id="PF17111"/>
    </source>
</evidence>
<name>A0AA35M6C2_9HYPO</name>
<keyword evidence="3" id="KW-1185">Reference proteome</keyword>
<evidence type="ECO:0000313" key="3">
    <source>
        <dbReference type="Proteomes" id="UP001160390"/>
    </source>
</evidence>
<reference evidence="2" key="1">
    <citation type="submission" date="2023-01" db="EMBL/GenBank/DDBJ databases">
        <authorList>
            <person name="Piombo E."/>
        </authorList>
    </citation>
    <scope>NUCLEOTIDE SEQUENCE</scope>
</reference>
<proteinExistence type="predicted"/>